<accession>A0ACA9MX82</accession>
<dbReference type="Proteomes" id="UP000789860">
    <property type="component" value="Unassembled WGS sequence"/>
</dbReference>
<evidence type="ECO:0000313" key="2">
    <source>
        <dbReference type="Proteomes" id="UP000789860"/>
    </source>
</evidence>
<gene>
    <name evidence="1" type="ORF">SCALOS_LOCUS7033</name>
</gene>
<sequence>SANNSVVDVERGGFLAWGAAVKENAKIIIANQKSDVDSDNYQLWRYDDGWLVNKQSTLCLDAGSGCNLVLCRKKSDNKQRWILTQDGRIALQSQQNLVLEIKGSHVVLADNKARTFRDGPHSQFAILPVHSAKKIGVIRLELIEAENLKSVDSFLGGGKSDPYVRVFHESNAKDIIAQTRFLDCNLNPVWEEIFYLPVMTIGDKFILEVMDFNTLLSHKSLGQCCFEVTNELVKKNSENVYEETLKDIDILSTQGKIHYKVKFFPLKPLPKPTPDFLATLKEKPFDRSTLYTLVALQAPNGGFPPSDDLANLFGFDSQDRLIDLYKSQCCDERILKKQPTVWITIMISWFLRFLLKDCRSEWSGVNERAEKYVNKEINDLELEEIAVDTGRKVVCDRFEIEDDKKLISRETIATVHVKRILQCLQSNGSYQYIDYLAKFFGYENTSKLRTAFIEYKNRHTKSQKLSQINAQTWRSIIVLYFYRYIAIDQKNEWYPSYEKTYRWIWAQFKGNESLEQEAFQIVQSFIKECYGINDDVLEMDLKFEGEINLMISSIKNKNPQVREIDG</sequence>
<reference evidence="1" key="1">
    <citation type="submission" date="2021-06" db="EMBL/GenBank/DDBJ databases">
        <authorList>
            <person name="Kallberg Y."/>
            <person name="Tangrot J."/>
            <person name="Rosling A."/>
        </authorList>
    </citation>
    <scope>NUCLEOTIDE SEQUENCE</scope>
    <source>
        <strain evidence="1">AU212A</strain>
    </source>
</reference>
<keyword evidence="2" id="KW-1185">Reference proteome</keyword>
<feature type="non-terminal residue" evidence="1">
    <location>
        <position position="1"/>
    </location>
</feature>
<proteinExistence type="predicted"/>
<dbReference type="EMBL" id="CAJVPM010014901">
    <property type="protein sequence ID" value="CAG8604146.1"/>
    <property type="molecule type" value="Genomic_DNA"/>
</dbReference>
<comment type="caution">
    <text evidence="1">The sequence shown here is derived from an EMBL/GenBank/DDBJ whole genome shotgun (WGS) entry which is preliminary data.</text>
</comment>
<name>A0ACA9MX82_9GLOM</name>
<organism evidence="1 2">
    <name type="scientific">Scutellospora calospora</name>
    <dbReference type="NCBI Taxonomy" id="85575"/>
    <lineage>
        <taxon>Eukaryota</taxon>
        <taxon>Fungi</taxon>
        <taxon>Fungi incertae sedis</taxon>
        <taxon>Mucoromycota</taxon>
        <taxon>Glomeromycotina</taxon>
        <taxon>Glomeromycetes</taxon>
        <taxon>Diversisporales</taxon>
        <taxon>Gigasporaceae</taxon>
        <taxon>Scutellospora</taxon>
    </lineage>
</organism>
<evidence type="ECO:0000313" key="1">
    <source>
        <dbReference type="EMBL" id="CAG8604146.1"/>
    </source>
</evidence>
<protein>
    <submittedName>
        <fullName evidence="1">8880_t:CDS:1</fullName>
    </submittedName>
</protein>
<feature type="non-terminal residue" evidence="1">
    <location>
        <position position="566"/>
    </location>
</feature>